<feature type="domain" description="Flagellar motor switch protein FliN-like C-terminal" evidence="7">
    <location>
        <begin position="143"/>
        <end position="213"/>
    </location>
</feature>
<proteinExistence type="inferred from homology"/>
<keyword evidence="5" id="KW-0283">Flagellar rotation</keyword>
<dbReference type="InterPro" id="IPR001543">
    <property type="entry name" value="FliN-like_C"/>
</dbReference>
<dbReference type="SUPFAM" id="SSF101801">
    <property type="entry name" value="Surface presentation of antigens (SPOA)"/>
    <property type="match status" value="1"/>
</dbReference>
<reference evidence="8 9" key="1">
    <citation type="submission" date="2021-06" db="EMBL/GenBank/DDBJ databases">
        <title>Genome-based taxonomic framework of Microbacterium strains isolated from marine environment, the description of four new species and reclassification of four preexisting species.</title>
        <authorList>
            <person name="Lee S.D."/>
            <person name="Kim S.-M."/>
            <person name="Byeon Y.-S."/>
            <person name="Yang H.L."/>
            <person name="Kim I.S."/>
        </authorList>
    </citation>
    <scope>NUCLEOTIDE SEQUENCE [LARGE SCALE GENOMIC DNA]</scope>
    <source>
        <strain evidence="8 9">SSW1-36</strain>
    </source>
</reference>
<keyword evidence="8" id="KW-0282">Flagellum</keyword>
<name>A0ABY4IU37_9MICO</name>
<keyword evidence="4" id="KW-0145">Chemotaxis</keyword>
<dbReference type="InterPro" id="IPR036429">
    <property type="entry name" value="SpoA-like_sf"/>
</dbReference>
<keyword evidence="9" id="KW-1185">Reference proteome</keyword>
<evidence type="ECO:0000256" key="5">
    <source>
        <dbReference type="ARBA" id="ARBA00022779"/>
    </source>
</evidence>
<evidence type="ECO:0000313" key="8">
    <source>
        <dbReference type="EMBL" id="UPL15790.1"/>
    </source>
</evidence>
<dbReference type="PRINTS" id="PR00956">
    <property type="entry name" value="FLGMOTORFLIN"/>
</dbReference>
<dbReference type="EMBL" id="CP078077">
    <property type="protein sequence ID" value="UPL15790.1"/>
    <property type="molecule type" value="Genomic_DNA"/>
</dbReference>
<evidence type="ECO:0000256" key="2">
    <source>
        <dbReference type="ARBA" id="ARBA00009226"/>
    </source>
</evidence>
<sequence>MSTFHETAIAAAIAGKLPFGFPVIPTPSTDPGAVGEAIAVTFTGTPGARLAIQVIDPAQLEDGSKKADLADRLHPIFEAASIVLGPGALGSGETVAATEVFAAPGTQVFDLVDSTGAIAARASVRIDGDRTGSGSTGPQRINRIAGVEMELVVEIGRTRMPVRDVLALEPGNVVELDRAAGSPADIKLNGRLIGHGTVVVADGDFAIRVERILDGAESV</sequence>
<evidence type="ECO:0000256" key="1">
    <source>
        <dbReference type="ARBA" id="ARBA00004413"/>
    </source>
</evidence>
<dbReference type="PANTHER" id="PTHR43484:SF1">
    <property type="entry name" value="FLAGELLAR MOTOR SWITCH PROTEIN FLIN"/>
    <property type="match status" value="1"/>
</dbReference>
<dbReference type="InterPro" id="IPR001172">
    <property type="entry name" value="FliN_T3SS_HrcQb"/>
</dbReference>
<keyword evidence="6" id="KW-0472">Membrane</keyword>
<dbReference type="InterPro" id="IPR051469">
    <property type="entry name" value="FliN/MopA/SpaO"/>
</dbReference>
<evidence type="ECO:0000256" key="6">
    <source>
        <dbReference type="ARBA" id="ARBA00023136"/>
    </source>
</evidence>
<protein>
    <submittedName>
        <fullName evidence="8">FliM/FliN family flagellar motor switch protein</fullName>
    </submittedName>
</protein>
<gene>
    <name evidence="8" type="ORF">KV396_15475</name>
</gene>
<keyword evidence="8" id="KW-0969">Cilium</keyword>
<evidence type="ECO:0000256" key="3">
    <source>
        <dbReference type="ARBA" id="ARBA00022475"/>
    </source>
</evidence>
<comment type="subcellular location">
    <subcellularLocation>
        <location evidence="1">Cell membrane</location>
        <topology evidence="1">Peripheral membrane protein</topology>
        <orientation evidence="1">Cytoplasmic side</orientation>
    </subcellularLocation>
</comment>
<dbReference type="RefSeq" id="WP_247622315.1">
    <property type="nucleotide sequence ID" value="NZ_CP078077.1"/>
</dbReference>
<dbReference type="Pfam" id="PF01052">
    <property type="entry name" value="FliMN_C"/>
    <property type="match status" value="1"/>
</dbReference>
<accession>A0ABY4IU37</accession>
<evidence type="ECO:0000313" key="9">
    <source>
        <dbReference type="Proteomes" id="UP000831963"/>
    </source>
</evidence>
<keyword evidence="3" id="KW-1003">Cell membrane</keyword>
<evidence type="ECO:0000256" key="4">
    <source>
        <dbReference type="ARBA" id="ARBA00022500"/>
    </source>
</evidence>
<keyword evidence="8" id="KW-0966">Cell projection</keyword>
<dbReference type="Proteomes" id="UP000831963">
    <property type="component" value="Chromosome"/>
</dbReference>
<organism evidence="8 9">
    <name type="scientific">Microbacterium galbinum</name>
    <dbReference type="NCBI Taxonomy" id="2851646"/>
    <lineage>
        <taxon>Bacteria</taxon>
        <taxon>Bacillati</taxon>
        <taxon>Actinomycetota</taxon>
        <taxon>Actinomycetes</taxon>
        <taxon>Micrococcales</taxon>
        <taxon>Microbacteriaceae</taxon>
        <taxon>Microbacterium</taxon>
    </lineage>
</organism>
<evidence type="ECO:0000259" key="7">
    <source>
        <dbReference type="Pfam" id="PF01052"/>
    </source>
</evidence>
<dbReference type="Gene3D" id="2.30.330.10">
    <property type="entry name" value="SpoA-like"/>
    <property type="match status" value="1"/>
</dbReference>
<comment type="similarity">
    <text evidence="2">Belongs to the FliN/MopA/SpaO family.</text>
</comment>
<dbReference type="PANTHER" id="PTHR43484">
    <property type="match status" value="1"/>
</dbReference>